<accession>A0A6A7BLL7</accession>
<evidence type="ECO:0000313" key="2">
    <source>
        <dbReference type="EMBL" id="KAF2856321.1"/>
    </source>
</evidence>
<protein>
    <submittedName>
        <fullName evidence="2">Uncharacterized protein</fullName>
    </submittedName>
</protein>
<proteinExistence type="predicted"/>
<feature type="transmembrane region" description="Helical" evidence="1">
    <location>
        <begin position="28"/>
        <end position="49"/>
    </location>
</feature>
<dbReference type="EMBL" id="MU006289">
    <property type="protein sequence ID" value="KAF2856321.1"/>
    <property type="molecule type" value="Genomic_DNA"/>
</dbReference>
<organism evidence="2 3">
    <name type="scientific">Plenodomus tracheiphilus IPT5</name>
    <dbReference type="NCBI Taxonomy" id="1408161"/>
    <lineage>
        <taxon>Eukaryota</taxon>
        <taxon>Fungi</taxon>
        <taxon>Dikarya</taxon>
        <taxon>Ascomycota</taxon>
        <taxon>Pezizomycotina</taxon>
        <taxon>Dothideomycetes</taxon>
        <taxon>Pleosporomycetidae</taxon>
        <taxon>Pleosporales</taxon>
        <taxon>Pleosporineae</taxon>
        <taxon>Leptosphaeriaceae</taxon>
        <taxon>Plenodomus</taxon>
    </lineage>
</organism>
<gene>
    <name evidence="2" type="ORF">T440DRAFT_105258</name>
</gene>
<keyword evidence="1" id="KW-0472">Membrane</keyword>
<dbReference type="AlphaFoldDB" id="A0A6A7BLL7"/>
<keyword evidence="1" id="KW-1133">Transmembrane helix</keyword>
<sequence>MPCILATLSLSTCIILHSHVQRPCRYAAMYIIYVAGSASILAASIKYAVRPCCPLITHAQRVLHVRLMRVLLLTHATRTLNVEAHTIGTRGFHCCHL</sequence>
<evidence type="ECO:0000313" key="3">
    <source>
        <dbReference type="Proteomes" id="UP000799423"/>
    </source>
</evidence>
<evidence type="ECO:0000256" key="1">
    <source>
        <dbReference type="SAM" id="Phobius"/>
    </source>
</evidence>
<keyword evidence="3" id="KW-1185">Reference proteome</keyword>
<keyword evidence="1" id="KW-0812">Transmembrane</keyword>
<dbReference type="Proteomes" id="UP000799423">
    <property type="component" value="Unassembled WGS sequence"/>
</dbReference>
<reference evidence="2" key="1">
    <citation type="submission" date="2020-01" db="EMBL/GenBank/DDBJ databases">
        <authorList>
            <consortium name="DOE Joint Genome Institute"/>
            <person name="Haridas S."/>
            <person name="Albert R."/>
            <person name="Binder M."/>
            <person name="Bloem J."/>
            <person name="Labutti K."/>
            <person name="Salamov A."/>
            <person name="Andreopoulos B."/>
            <person name="Baker S.E."/>
            <person name="Barry K."/>
            <person name="Bills G."/>
            <person name="Bluhm B.H."/>
            <person name="Cannon C."/>
            <person name="Castanera R."/>
            <person name="Culley D.E."/>
            <person name="Daum C."/>
            <person name="Ezra D."/>
            <person name="Gonzalez J.B."/>
            <person name="Henrissat B."/>
            <person name="Kuo A."/>
            <person name="Liang C."/>
            <person name="Lipzen A."/>
            <person name="Lutzoni F."/>
            <person name="Magnuson J."/>
            <person name="Mondo S."/>
            <person name="Nolan M."/>
            <person name="Ohm R."/>
            <person name="Pangilinan J."/>
            <person name="Park H.-J."/>
            <person name="Ramirez L."/>
            <person name="Alfaro M."/>
            <person name="Sun H."/>
            <person name="Tritt A."/>
            <person name="Yoshinaga Y."/>
            <person name="Zwiers L.-H."/>
            <person name="Turgeon B.G."/>
            <person name="Goodwin S.B."/>
            <person name="Spatafora J.W."/>
            <person name="Crous P.W."/>
            <person name="Grigoriev I.V."/>
        </authorList>
    </citation>
    <scope>NUCLEOTIDE SEQUENCE</scope>
    <source>
        <strain evidence="2">IPT5</strain>
    </source>
</reference>
<name>A0A6A7BLL7_9PLEO</name>